<protein>
    <recommendedName>
        <fullName evidence="3">Flagellar associated protein</fullName>
    </recommendedName>
</protein>
<dbReference type="EMBL" id="HBEN01012254">
    <property type="protein sequence ID" value="CAD8447658.1"/>
    <property type="molecule type" value="Transcribed_RNA"/>
</dbReference>
<dbReference type="AlphaFoldDB" id="A0A7S0H043"/>
<gene>
    <name evidence="2" type="ORF">MSP1401_LOCUS10188</name>
</gene>
<dbReference type="PANTHER" id="PTHR28457:SF1">
    <property type="entry name" value="CILIA- AND FLAGELLA-ASSOCIATED PROTEIN 119"/>
    <property type="match status" value="1"/>
</dbReference>
<proteinExistence type="predicted"/>
<organism evidence="2">
    <name type="scientific">Micromonas pusilla</name>
    <name type="common">Picoplanktonic green alga</name>
    <name type="synonym">Chromulina pusilla</name>
    <dbReference type="NCBI Taxonomy" id="38833"/>
    <lineage>
        <taxon>Eukaryota</taxon>
        <taxon>Viridiplantae</taxon>
        <taxon>Chlorophyta</taxon>
        <taxon>Mamiellophyceae</taxon>
        <taxon>Mamiellales</taxon>
        <taxon>Mamiellaceae</taxon>
        <taxon>Micromonas</taxon>
    </lineage>
</organism>
<evidence type="ECO:0008006" key="3">
    <source>
        <dbReference type="Google" id="ProtNLM"/>
    </source>
</evidence>
<evidence type="ECO:0000256" key="1">
    <source>
        <dbReference type="SAM" id="Coils"/>
    </source>
</evidence>
<dbReference type="InterPro" id="IPR032727">
    <property type="entry name" value="CLAMP"/>
</dbReference>
<accession>A0A7S0H043</accession>
<evidence type="ECO:0000313" key="2">
    <source>
        <dbReference type="EMBL" id="CAD8447658.1"/>
    </source>
</evidence>
<reference evidence="2" key="1">
    <citation type="submission" date="2021-01" db="EMBL/GenBank/DDBJ databases">
        <authorList>
            <person name="Corre E."/>
            <person name="Pelletier E."/>
            <person name="Niang G."/>
            <person name="Scheremetjew M."/>
            <person name="Finn R."/>
            <person name="Kale V."/>
            <person name="Holt S."/>
            <person name="Cochrane G."/>
            <person name="Meng A."/>
            <person name="Brown T."/>
            <person name="Cohen L."/>
        </authorList>
    </citation>
    <scope>NUCLEOTIDE SEQUENCE</scope>
    <source>
        <strain evidence="2">CCAC1681</strain>
    </source>
</reference>
<sequence>MTQIDASAPPRKVQLEDIPVKPGMTKEELAVVFDVADHPTNERSAIALDLYFNALVYANNQGLSLEKTSCLLGIFKATHEKSMAERMTIEKSFGFFKLLALQSSVHRPPYSLGILNFAEMKDMTEYALSTYFRYYKLYQYAFTDLVRMDIRPATPILETPGANAFESLGVAYPKEEWAEKQKELAEKAAEAKARAEEEAAAIEEAEREALLKAEYEAAIPSEVTTKVQEALVASMEAMREQLEEKFAAQEEALLAKIAALEAK</sequence>
<feature type="coiled-coil region" evidence="1">
    <location>
        <begin position="174"/>
        <end position="252"/>
    </location>
</feature>
<dbReference type="Pfam" id="PF14769">
    <property type="entry name" value="CLAMP"/>
    <property type="match status" value="1"/>
</dbReference>
<dbReference type="PANTHER" id="PTHR28457">
    <property type="entry name" value="COILED-COIL DOMAIN-CONTAINING PROTEIN 189"/>
    <property type="match status" value="1"/>
</dbReference>
<name>A0A7S0H043_MICPS</name>
<keyword evidence="1" id="KW-0175">Coiled coil</keyword>